<gene>
    <name evidence="1" type="ORF">SAMN04488571_103279</name>
</gene>
<name>A0A1G8YYY2_9EURY</name>
<accession>A0A1G8YYY2</accession>
<organism evidence="1 2">
    <name type="scientific">Methanoculleus thermophilus</name>
    <dbReference type="NCBI Taxonomy" id="2200"/>
    <lineage>
        <taxon>Archaea</taxon>
        <taxon>Methanobacteriati</taxon>
        <taxon>Methanobacteriota</taxon>
        <taxon>Stenosarchaea group</taxon>
        <taxon>Methanomicrobia</taxon>
        <taxon>Methanomicrobiales</taxon>
        <taxon>Methanomicrobiaceae</taxon>
        <taxon>Methanoculleus</taxon>
    </lineage>
</organism>
<sequence>MGVSVPALVIDQETLDHLPAFHRAIAEVLIEKGRWQLADSENKDSRKVSAKTDLSDTARNCNELYAGEIY</sequence>
<reference evidence="1 2" key="1">
    <citation type="submission" date="2016-10" db="EMBL/GenBank/DDBJ databases">
        <authorList>
            <person name="Varghese N."/>
            <person name="Submissions S."/>
        </authorList>
    </citation>
    <scope>NUCLEOTIDE SEQUENCE [LARGE SCALE GENOMIC DNA]</scope>
    <source>
        <strain evidence="1 2">DSM 2373</strain>
    </source>
</reference>
<protein>
    <submittedName>
        <fullName evidence="1">Uncharacterized protein</fullName>
    </submittedName>
</protein>
<evidence type="ECO:0000313" key="1">
    <source>
        <dbReference type="EMBL" id="SDK08038.1"/>
    </source>
</evidence>
<evidence type="ECO:0000313" key="2">
    <source>
        <dbReference type="Proteomes" id="UP000326500"/>
    </source>
</evidence>
<keyword evidence="2" id="KW-1185">Reference proteome</keyword>
<proteinExistence type="predicted"/>
<dbReference type="AlphaFoldDB" id="A0A1G8YYY2"/>
<dbReference type="Proteomes" id="UP000326500">
    <property type="component" value="Unassembled WGS sequence"/>
</dbReference>
<dbReference type="STRING" id="2200.GCA_001571405_00016"/>
<dbReference type="EMBL" id="FNFT01000003">
    <property type="protein sequence ID" value="SDK08038.1"/>
    <property type="molecule type" value="Genomic_DNA"/>
</dbReference>